<gene>
    <name evidence="10" type="ORF">WICANDRAFT_13551</name>
</gene>
<keyword evidence="4 8" id="KW-0805">Transcription regulation</keyword>
<dbReference type="GO" id="GO:0016592">
    <property type="term" value="C:mediator complex"/>
    <property type="evidence" value="ECO:0007669"/>
    <property type="project" value="InterPro"/>
</dbReference>
<dbReference type="EMBL" id="KV454212">
    <property type="protein sequence ID" value="ODQ58482.1"/>
    <property type="molecule type" value="Genomic_DNA"/>
</dbReference>
<comment type="function">
    <text evidence="8">Component of the Mediator complex, a coactivator involved in the regulated transcription of nearly all RNA polymerase II-dependent genes. Mediator functions as a bridge to convey information from gene-specific regulatory proteins to the basal RNA polymerase II transcription machinery.</text>
</comment>
<comment type="similarity">
    <text evidence="2 8">Belongs to the Mediator complex subunit 7 family.</text>
</comment>
<evidence type="ECO:0000256" key="1">
    <source>
        <dbReference type="ARBA" id="ARBA00004123"/>
    </source>
</evidence>
<name>A0A1E3P0M6_WICAA</name>
<dbReference type="GO" id="GO:0003713">
    <property type="term" value="F:transcription coactivator activity"/>
    <property type="evidence" value="ECO:0007669"/>
    <property type="project" value="EnsemblFungi"/>
</dbReference>
<keyword evidence="6 8" id="KW-0804">Transcription</keyword>
<sequence>ISSLYPPPPPYYKFFTDESLHKFNELKSKTPSITEEQLPDEEKNLQYLIPPKPPSGETYRSFGNIWHFNDKIPRLEDMGIAQLYKESDIPNGEDSKFKIEELKKLLKSLLLNFLEIVGVMSVSPDQFVVKIEHIRTILINIHHLLNEYRPHQSRESLILLLEKQVETKKDEIKEIERVCNEVESKIKNL</sequence>
<evidence type="ECO:0000256" key="7">
    <source>
        <dbReference type="ARBA" id="ARBA00023242"/>
    </source>
</evidence>
<comment type="subunit">
    <text evidence="8">Component of the Mediator complex.</text>
</comment>
<dbReference type="AlphaFoldDB" id="A0A1E3P0M6"/>
<evidence type="ECO:0000256" key="3">
    <source>
        <dbReference type="ARBA" id="ARBA00020631"/>
    </source>
</evidence>
<evidence type="ECO:0000256" key="9">
    <source>
        <dbReference type="SAM" id="Coils"/>
    </source>
</evidence>
<dbReference type="STRING" id="683960.A0A1E3P0M6"/>
<feature type="non-terminal residue" evidence="10">
    <location>
        <position position="1"/>
    </location>
</feature>
<proteinExistence type="inferred from homology"/>
<dbReference type="Gene3D" id="6.10.140.1520">
    <property type="match status" value="1"/>
</dbReference>
<dbReference type="Pfam" id="PF05983">
    <property type="entry name" value="Med7"/>
    <property type="match status" value="1"/>
</dbReference>
<dbReference type="SUPFAM" id="SSF140718">
    <property type="entry name" value="Mediator hinge subcomplex-like"/>
    <property type="match status" value="1"/>
</dbReference>
<dbReference type="RefSeq" id="XP_019037689.1">
    <property type="nucleotide sequence ID" value="XM_019180578.1"/>
</dbReference>
<protein>
    <recommendedName>
        <fullName evidence="3 8">Mediator of RNA polymerase II transcription subunit 7</fullName>
    </recommendedName>
</protein>
<organism evidence="10 11">
    <name type="scientific">Wickerhamomyces anomalus (strain ATCC 58044 / CBS 1984 / NCYC 433 / NRRL Y-366-8)</name>
    <name type="common">Yeast</name>
    <name type="synonym">Hansenula anomala</name>
    <dbReference type="NCBI Taxonomy" id="683960"/>
    <lineage>
        <taxon>Eukaryota</taxon>
        <taxon>Fungi</taxon>
        <taxon>Dikarya</taxon>
        <taxon>Ascomycota</taxon>
        <taxon>Saccharomycotina</taxon>
        <taxon>Saccharomycetes</taxon>
        <taxon>Phaffomycetales</taxon>
        <taxon>Wickerhamomycetaceae</taxon>
        <taxon>Wickerhamomyces</taxon>
    </lineage>
</organism>
<dbReference type="GO" id="GO:0060261">
    <property type="term" value="P:positive regulation of transcription initiation by RNA polymerase II"/>
    <property type="evidence" value="ECO:0007669"/>
    <property type="project" value="EnsemblFungi"/>
</dbReference>
<dbReference type="Gene3D" id="6.10.140.200">
    <property type="match status" value="1"/>
</dbReference>
<dbReference type="PANTHER" id="PTHR21428">
    <property type="entry name" value="MEDIATOR OF RNA POLYMERASE II TRANSCRIPTION SUBUNIT 7"/>
    <property type="match status" value="1"/>
</dbReference>
<dbReference type="GO" id="GO:0051123">
    <property type="term" value="P:RNA polymerase II preinitiation complex assembly"/>
    <property type="evidence" value="ECO:0007669"/>
    <property type="project" value="EnsemblFungi"/>
</dbReference>
<accession>A0A1E3P0M6</accession>
<reference evidence="10 11" key="1">
    <citation type="journal article" date="2016" name="Proc. Natl. Acad. Sci. U.S.A.">
        <title>Comparative genomics of biotechnologically important yeasts.</title>
        <authorList>
            <person name="Riley R."/>
            <person name="Haridas S."/>
            <person name="Wolfe K.H."/>
            <person name="Lopes M.R."/>
            <person name="Hittinger C.T."/>
            <person name="Goeker M."/>
            <person name="Salamov A.A."/>
            <person name="Wisecaver J.H."/>
            <person name="Long T.M."/>
            <person name="Calvey C.H."/>
            <person name="Aerts A.L."/>
            <person name="Barry K.W."/>
            <person name="Choi C."/>
            <person name="Clum A."/>
            <person name="Coughlan A.Y."/>
            <person name="Deshpande S."/>
            <person name="Douglass A.P."/>
            <person name="Hanson S.J."/>
            <person name="Klenk H.-P."/>
            <person name="LaButti K.M."/>
            <person name="Lapidus A."/>
            <person name="Lindquist E.A."/>
            <person name="Lipzen A.M."/>
            <person name="Meier-Kolthoff J.P."/>
            <person name="Ohm R.A."/>
            <person name="Otillar R.P."/>
            <person name="Pangilinan J.L."/>
            <person name="Peng Y."/>
            <person name="Rokas A."/>
            <person name="Rosa C.A."/>
            <person name="Scheuner C."/>
            <person name="Sibirny A.A."/>
            <person name="Slot J.C."/>
            <person name="Stielow J.B."/>
            <person name="Sun H."/>
            <person name="Kurtzman C.P."/>
            <person name="Blackwell M."/>
            <person name="Grigoriev I.V."/>
            <person name="Jeffries T.W."/>
        </authorList>
    </citation>
    <scope>NUCLEOTIDE SEQUENCE [LARGE SCALE GENOMIC DNA]</scope>
    <source>
        <strain evidence="11">ATCC 58044 / CBS 1984 / NCYC 433 / NRRL Y-366-8</strain>
    </source>
</reference>
<evidence type="ECO:0000256" key="8">
    <source>
        <dbReference type="RuleBase" id="RU364060"/>
    </source>
</evidence>
<evidence type="ECO:0000256" key="6">
    <source>
        <dbReference type="ARBA" id="ARBA00023163"/>
    </source>
</evidence>
<dbReference type="GO" id="GO:0000122">
    <property type="term" value="P:negative regulation of transcription by RNA polymerase II"/>
    <property type="evidence" value="ECO:0007669"/>
    <property type="project" value="EnsemblFungi"/>
</dbReference>
<dbReference type="GO" id="GO:0032968">
    <property type="term" value="P:positive regulation of transcription elongation by RNA polymerase II"/>
    <property type="evidence" value="ECO:0007669"/>
    <property type="project" value="EnsemblFungi"/>
</dbReference>
<keyword evidence="11" id="KW-1185">Reference proteome</keyword>
<evidence type="ECO:0000313" key="11">
    <source>
        <dbReference type="Proteomes" id="UP000094112"/>
    </source>
</evidence>
<dbReference type="GeneID" id="30197824"/>
<feature type="coiled-coil region" evidence="9">
    <location>
        <begin position="158"/>
        <end position="185"/>
    </location>
</feature>
<evidence type="ECO:0000256" key="5">
    <source>
        <dbReference type="ARBA" id="ARBA00023159"/>
    </source>
</evidence>
<keyword evidence="7 8" id="KW-0539">Nucleus</keyword>
<dbReference type="PANTHER" id="PTHR21428:SF11">
    <property type="entry name" value="MEDIATOR OF RNA POLYMERASE II TRANSCRIPTION SUBUNIT 7"/>
    <property type="match status" value="1"/>
</dbReference>
<dbReference type="InterPro" id="IPR009244">
    <property type="entry name" value="Mediatior_Med7"/>
</dbReference>
<dbReference type="InterPro" id="IPR037212">
    <property type="entry name" value="Med7/Med21-like"/>
</dbReference>
<dbReference type="Proteomes" id="UP000094112">
    <property type="component" value="Unassembled WGS sequence"/>
</dbReference>
<dbReference type="InterPro" id="IPR044888">
    <property type="entry name" value="Mediatior_Med7_sf"/>
</dbReference>
<comment type="subcellular location">
    <subcellularLocation>
        <location evidence="1 8">Nucleus</location>
    </subcellularLocation>
</comment>
<dbReference type="GO" id="GO:0070847">
    <property type="term" value="C:core mediator complex"/>
    <property type="evidence" value="ECO:0007669"/>
    <property type="project" value="EnsemblFungi"/>
</dbReference>
<feature type="non-terminal residue" evidence="10">
    <location>
        <position position="189"/>
    </location>
</feature>
<keyword evidence="9" id="KW-0175">Coiled coil</keyword>
<evidence type="ECO:0000313" key="10">
    <source>
        <dbReference type="EMBL" id="ODQ58482.1"/>
    </source>
</evidence>
<keyword evidence="5 8" id="KW-0010">Activator</keyword>
<dbReference type="OrthoDB" id="10253553at2759"/>
<evidence type="ECO:0000256" key="2">
    <source>
        <dbReference type="ARBA" id="ARBA00009994"/>
    </source>
</evidence>
<evidence type="ECO:0000256" key="4">
    <source>
        <dbReference type="ARBA" id="ARBA00023015"/>
    </source>
</evidence>